<evidence type="ECO:0000256" key="2">
    <source>
        <dbReference type="ARBA" id="ARBA00023306"/>
    </source>
</evidence>
<dbReference type="Proteomes" id="UP001054252">
    <property type="component" value="Unassembled WGS sequence"/>
</dbReference>
<evidence type="ECO:0000256" key="3">
    <source>
        <dbReference type="SAM" id="MobiDB-lite"/>
    </source>
</evidence>
<dbReference type="AlphaFoldDB" id="A0AAV5KNJ7"/>
<evidence type="ECO:0000256" key="1">
    <source>
        <dbReference type="ARBA" id="ARBA00023013"/>
    </source>
</evidence>
<evidence type="ECO:0000313" key="4">
    <source>
        <dbReference type="EMBL" id="GKV26241.1"/>
    </source>
</evidence>
<gene>
    <name evidence="4" type="ORF">SLEP1_g35585</name>
</gene>
<protein>
    <recommendedName>
        <fullName evidence="6">Cyclin-dependent protein kinase inhibitor SMR1</fullName>
    </recommendedName>
</protein>
<keyword evidence="2" id="KW-0131">Cell cycle</keyword>
<organism evidence="4 5">
    <name type="scientific">Rubroshorea leprosula</name>
    <dbReference type="NCBI Taxonomy" id="152421"/>
    <lineage>
        <taxon>Eukaryota</taxon>
        <taxon>Viridiplantae</taxon>
        <taxon>Streptophyta</taxon>
        <taxon>Embryophyta</taxon>
        <taxon>Tracheophyta</taxon>
        <taxon>Spermatophyta</taxon>
        <taxon>Magnoliopsida</taxon>
        <taxon>eudicotyledons</taxon>
        <taxon>Gunneridae</taxon>
        <taxon>Pentapetalae</taxon>
        <taxon>rosids</taxon>
        <taxon>malvids</taxon>
        <taxon>Malvales</taxon>
        <taxon>Dipterocarpaceae</taxon>
        <taxon>Rubroshorea</taxon>
    </lineage>
</organism>
<dbReference type="EMBL" id="BPVZ01000071">
    <property type="protein sequence ID" value="GKV26241.1"/>
    <property type="molecule type" value="Genomic_DNA"/>
</dbReference>
<reference evidence="4 5" key="1">
    <citation type="journal article" date="2021" name="Commun. Biol.">
        <title>The genome of Shorea leprosula (Dipterocarpaceae) highlights the ecological relevance of drought in aseasonal tropical rainforests.</title>
        <authorList>
            <person name="Ng K.K.S."/>
            <person name="Kobayashi M.J."/>
            <person name="Fawcett J.A."/>
            <person name="Hatakeyama M."/>
            <person name="Paape T."/>
            <person name="Ng C.H."/>
            <person name="Ang C.C."/>
            <person name="Tnah L.H."/>
            <person name="Lee C.T."/>
            <person name="Nishiyama T."/>
            <person name="Sese J."/>
            <person name="O'Brien M.J."/>
            <person name="Copetti D."/>
            <person name="Mohd Noor M.I."/>
            <person name="Ong R.C."/>
            <person name="Putra M."/>
            <person name="Sireger I.Z."/>
            <person name="Indrioko S."/>
            <person name="Kosugi Y."/>
            <person name="Izuno A."/>
            <person name="Isagi Y."/>
            <person name="Lee S.L."/>
            <person name="Shimizu K.K."/>
        </authorList>
    </citation>
    <scope>NUCLEOTIDE SEQUENCE [LARGE SCALE GENOMIC DNA]</scope>
    <source>
        <strain evidence="4">214</strain>
    </source>
</reference>
<keyword evidence="5" id="KW-1185">Reference proteome</keyword>
<evidence type="ECO:0000313" key="5">
    <source>
        <dbReference type="Proteomes" id="UP001054252"/>
    </source>
</evidence>
<accession>A0AAV5KNJ7</accession>
<sequence length="109" mass="12453">MSSRDDHLHLTQSPSKHREGGGEGVVEPSDGCHDEECKTPTSSDYKIPTVRSCPPTPKKKVIRLNNMKKRKPSEMMFFETTGREEVESFFRSNLVEDISRNIKKRCKSV</sequence>
<dbReference type="InterPro" id="IPR040389">
    <property type="entry name" value="SMR"/>
</dbReference>
<evidence type="ECO:0008006" key="6">
    <source>
        <dbReference type="Google" id="ProtNLM"/>
    </source>
</evidence>
<dbReference type="PANTHER" id="PTHR33142">
    <property type="entry name" value="CYCLIN-DEPENDENT PROTEIN KINASE INHIBITOR SMR13"/>
    <property type="match status" value="1"/>
</dbReference>
<proteinExistence type="predicted"/>
<dbReference type="PANTHER" id="PTHR33142:SF89">
    <property type="entry name" value="CYCLIN-DEPENDENT PROTEIN KINASE INHIBITOR SMR2"/>
    <property type="match status" value="1"/>
</dbReference>
<keyword evidence="1" id="KW-0649">Protein kinase inhibitor</keyword>
<dbReference type="GO" id="GO:0004860">
    <property type="term" value="F:protein kinase inhibitor activity"/>
    <property type="evidence" value="ECO:0007669"/>
    <property type="project" value="UniProtKB-KW"/>
</dbReference>
<dbReference type="GO" id="GO:0032875">
    <property type="term" value="P:regulation of DNA endoreduplication"/>
    <property type="evidence" value="ECO:0007669"/>
    <property type="project" value="InterPro"/>
</dbReference>
<comment type="caution">
    <text evidence="4">The sequence shown here is derived from an EMBL/GenBank/DDBJ whole genome shotgun (WGS) entry which is preliminary data.</text>
</comment>
<name>A0AAV5KNJ7_9ROSI</name>
<feature type="region of interest" description="Disordered" evidence="3">
    <location>
        <begin position="1"/>
        <end position="58"/>
    </location>
</feature>